<keyword evidence="3" id="KW-0378">Hydrolase</keyword>
<dbReference type="Proteomes" id="UP000663954">
    <property type="component" value="Chromosome"/>
</dbReference>
<reference evidence="6" key="1">
    <citation type="submission" date="2019-11" db="EMBL/GenBank/DDBJ databases">
        <title>Escherichia coli 1916D6.</title>
        <authorList>
            <person name="Yao H."/>
            <person name="Du X."/>
            <person name="Yu R."/>
            <person name="Li A."/>
        </authorList>
    </citation>
    <scope>NUCLEOTIDE SEQUENCE [LARGE SCALE GENOMIC DNA]</scope>
    <source>
        <strain evidence="6">19110F47</strain>
    </source>
</reference>
<dbReference type="PANTHER" id="PTHR31223:SF70">
    <property type="entry name" value="LOG FAMILY PROTEIN YJL055W"/>
    <property type="match status" value="1"/>
</dbReference>
<evidence type="ECO:0000313" key="4">
    <source>
        <dbReference type="EMBL" id="QGM28635.1"/>
    </source>
</evidence>
<dbReference type="EC" id="3.2.2.n1" evidence="3"/>
<protein>
    <recommendedName>
        <fullName evidence="3">Cytokinin riboside 5'-monophosphate phosphoribohydrolase</fullName>
        <ecNumber evidence="3">3.2.2.n1</ecNumber>
    </recommendedName>
</protein>
<dbReference type="AlphaFoldDB" id="A0AAP9KKH5"/>
<dbReference type="SUPFAM" id="SSF102405">
    <property type="entry name" value="MCP/YpsA-like"/>
    <property type="match status" value="1"/>
</dbReference>
<comment type="catalytic activity">
    <reaction evidence="1">
        <text>AMP + H2O = D-ribose 5-phosphate + adenine</text>
        <dbReference type="Rhea" id="RHEA:20129"/>
        <dbReference type="ChEBI" id="CHEBI:15377"/>
        <dbReference type="ChEBI" id="CHEBI:16708"/>
        <dbReference type="ChEBI" id="CHEBI:78346"/>
        <dbReference type="ChEBI" id="CHEBI:456215"/>
        <dbReference type="EC" id="3.2.2.4"/>
    </reaction>
</comment>
<dbReference type="EMBL" id="CP046045">
    <property type="protein sequence ID" value="QGM28635.1"/>
    <property type="molecule type" value="Genomic_DNA"/>
</dbReference>
<dbReference type="InterPro" id="IPR031100">
    <property type="entry name" value="LOG_fam"/>
</dbReference>
<keyword evidence="3" id="KW-0203">Cytokinin biosynthesis</keyword>
<reference evidence="5" key="4">
    <citation type="submission" date="2021-03" db="EMBL/GenBank/DDBJ databases">
        <authorList>
            <person name="Ma J."/>
        </authorList>
    </citation>
    <scope>NUCLEOTIDE SEQUENCE</scope>
    <source>
        <strain evidence="5">GX5</strain>
    </source>
</reference>
<dbReference type="GO" id="GO:0005829">
    <property type="term" value="C:cytosol"/>
    <property type="evidence" value="ECO:0007669"/>
    <property type="project" value="TreeGrafter"/>
</dbReference>
<accession>A0AAP9KKH5</accession>
<comment type="similarity">
    <text evidence="2 3">Belongs to the LOG family.</text>
</comment>
<dbReference type="GeneID" id="64222044"/>
<dbReference type="RefSeq" id="WP_096902251.1">
    <property type="nucleotide sequence ID" value="NZ_AP031566.1"/>
</dbReference>
<evidence type="ECO:0000256" key="1">
    <source>
        <dbReference type="ARBA" id="ARBA00000274"/>
    </source>
</evidence>
<sequence length="206" mass="22728">MNSELRMTQYINNPSPQTSQPLVALYCGSRSGNNPIYQEKAVQLARKLAEQGFGMVYGGASIGLMGLVADTVVQHGGQAVGVIPEFMLDYEIAHSNLTELHVVKSMHERKAMMADRASAFVALPGGLGTFEEILEIATWGQLNQHQKPMILYNVNGFYDALIQQLDHAVHEGFLPPQHRAKLIVCNHSHKIINALKNLDSPRHFVG</sequence>
<evidence type="ECO:0000313" key="6">
    <source>
        <dbReference type="Proteomes" id="UP000405075"/>
    </source>
</evidence>
<dbReference type="GO" id="GO:0009691">
    <property type="term" value="P:cytokinin biosynthetic process"/>
    <property type="evidence" value="ECO:0007669"/>
    <property type="project" value="UniProtKB-UniRule"/>
</dbReference>
<evidence type="ECO:0000256" key="3">
    <source>
        <dbReference type="RuleBase" id="RU363015"/>
    </source>
</evidence>
<evidence type="ECO:0000313" key="7">
    <source>
        <dbReference type="Proteomes" id="UP000663954"/>
    </source>
</evidence>
<name>A0AAP9KKH5_9GAMM</name>
<organism evidence="4 6">
    <name type="scientific">Acinetobacter towneri</name>
    <dbReference type="NCBI Taxonomy" id="202956"/>
    <lineage>
        <taxon>Bacteria</taxon>
        <taxon>Pseudomonadati</taxon>
        <taxon>Pseudomonadota</taxon>
        <taxon>Gammaproteobacteria</taxon>
        <taxon>Moraxellales</taxon>
        <taxon>Moraxellaceae</taxon>
        <taxon>Acinetobacter</taxon>
    </lineage>
</organism>
<dbReference type="GO" id="GO:0008714">
    <property type="term" value="F:AMP nucleosidase activity"/>
    <property type="evidence" value="ECO:0007669"/>
    <property type="project" value="UniProtKB-EC"/>
</dbReference>
<evidence type="ECO:0000313" key="5">
    <source>
        <dbReference type="EMBL" id="QTD61738.1"/>
    </source>
</evidence>
<proteinExistence type="inferred from homology"/>
<dbReference type="Pfam" id="PF03641">
    <property type="entry name" value="Lysine_decarbox"/>
    <property type="match status" value="1"/>
</dbReference>
<reference evidence="5 7" key="3">
    <citation type="journal article" date="2020" name="Front. Cell. Infect. Microbiol.">
        <title>Characterization of Three Porcine Acinetobacter towneri Strains Co-Harboring tet(X3) and bla OXA-58.</title>
        <authorList>
            <person name="Ma J."/>
            <person name="Wang J."/>
            <person name="Feng J."/>
            <person name="Liu Y."/>
            <person name="Yang B."/>
            <person name="Li R."/>
            <person name="Bai L."/>
            <person name="He T."/>
            <person name="Wang X."/>
            <person name="Yang Z."/>
        </authorList>
    </citation>
    <scope>NUCLEOTIDE SEQUENCE [LARGE SCALE GENOMIC DNA]</scope>
    <source>
        <strain evidence="5 7">GX5</strain>
    </source>
</reference>
<dbReference type="EMBL" id="CP071770">
    <property type="protein sequence ID" value="QTD61738.1"/>
    <property type="molecule type" value="Genomic_DNA"/>
</dbReference>
<dbReference type="PANTHER" id="PTHR31223">
    <property type="entry name" value="LOG FAMILY PROTEIN YJL055W"/>
    <property type="match status" value="1"/>
</dbReference>
<dbReference type="Proteomes" id="UP000405075">
    <property type="component" value="Chromosome"/>
</dbReference>
<gene>
    <name evidence="4" type="ORF">GJD93_13570</name>
    <name evidence="5" type="ORF">J4G45_13335</name>
</gene>
<dbReference type="NCBIfam" id="TIGR00730">
    <property type="entry name" value="Rossman fold protein, TIGR00730 family"/>
    <property type="match status" value="1"/>
</dbReference>
<dbReference type="Gene3D" id="3.40.50.450">
    <property type="match status" value="1"/>
</dbReference>
<evidence type="ECO:0000256" key="2">
    <source>
        <dbReference type="ARBA" id="ARBA00006763"/>
    </source>
</evidence>
<reference evidence="4" key="2">
    <citation type="submission" date="2019-11" db="EMBL/GenBank/DDBJ databases">
        <authorList>
            <person name="Yao H."/>
            <person name="Du X."/>
            <person name="Yu R."/>
            <person name="Li A."/>
        </authorList>
    </citation>
    <scope>NUCLEOTIDE SEQUENCE</scope>
    <source>
        <strain evidence="4">19110F47</strain>
    </source>
</reference>
<dbReference type="InterPro" id="IPR005269">
    <property type="entry name" value="LOG"/>
</dbReference>
<keyword evidence="7" id="KW-1185">Reference proteome</keyword>